<evidence type="ECO:0000256" key="3">
    <source>
        <dbReference type="ARBA" id="ARBA00022840"/>
    </source>
</evidence>
<dbReference type="GO" id="GO:0005524">
    <property type="term" value="F:ATP binding"/>
    <property type="evidence" value="ECO:0007669"/>
    <property type="project" value="UniProtKB-KW"/>
</dbReference>
<keyword evidence="5" id="KW-1185">Reference proteome</keyword>
<dbReference type="CDD" id="cd10229">
    <property type="entry name" value="ASKHA_NBD_HSP70_HSPA12"/>
    <property type="match status" value="1"/>
</dbReference>
<comment type="similarity">
    <text evidence="1">Belongs to the heat shock protein 70 family.</text>
</comment>
<accession>A0A8C6UZE2</accession>
<sequence>MDESFIIAIDLGTAFSGYAFTMSTSDKDIDVKRWGFEEGQDTTKTPTCILFDKHQKYQSFGYQARNSYINMHQTDAKKYYFFENFKMALYGKVSQSLTIAAVNGRTMKALTVFTEALRFLKEDALKIISSNTNDREFLASDFTWILTVPAIWDDAAKQFMREAATQAGIVSRDNGEKLVIALESEAASIWCKKLPPDGFLSENHNRTSLQQTPGTRYMVVDCGGGTIDITVHEVLPDGRLKELHKASGNDMGGQTVDRKFKEFLREIFDDGVWEKYGDENPNEVQKIMSDFTIMKQVDQDAQFSCPYNLGQTALRKKKMEMFFNNDKGASWNRGKIKISQEKMRSFFGESLKGVRDSLQEILKNITQIKYVLLVGGYASSQVLRDHIESQFGSQYKVLCPYMPQEAVLKGAVMFGRDGAAIESRKSAFTYGYDVVRKFDASKHKKKKKFKNSEGVWCNDLFEKMVEIDEDVGWDEVRKYTLHALYEDQKGMSFRFFRTEKKNLMYVDDFGAEQVGEFRVDLPDTTGDLAREVKLEVRFGYTEITATATDLRSNSKATVKFNFI</sequence>
<dbReference type="GO" id="GO:0140662">
    <property type="term" value="F:ATP-dependent protein folding chaperone"/>
    <property type="evidence" value="ECO:0007669"/>
    <property type="project" value="InterPro"/>
</dbReference>
<name>A0A8C6UZE2_9GOBI</name>
<dbReference type="InterPro" id="IPR013126">
    <property type="entry name" value="Hsp_70_fam"/>
</dbReference>
<evidence type="ECO:0008006" key="6">
    <source>
        <dbReference type="Google" id="ProtNLM"/>
    </source>
</evidence>
<dbReference type="PANTHER" id="PTHR14187">
    <property type="entry name" value="ALPHA KINASE/ELONGATION FACTOR 2 KINASE"/>
    <property type="match status" value="1"/>
</dbReference>
<dbReference type="PANTHER" id="PTHR14187:SF5">
    <property type="entry name" value="HEAT SHOCK 70 KDA PROTEIN 12A"/>
    <property type="match status" value="1"/>
</dbReference>
<evidence type="ECO:0000313" key="5">
    <source>
        <dbReference type="Proteomes" id="UP000694523"/>
    </source>
</evidence>
<protein>
    <recommendedName>
        <fullName evidence="6">Heat shock 70 kDa protein 12A</fullName>
    </recommendedName>
</protein>
<dbReference type="InterPro" id="IPR043129">
    <property type="entry name" value="ATPase_NBD"/>
</dbReference>
<reference evidence="4" key="2">
    <citation type="submission" date="2025-09" db="UniProtKB">
        <authorList>
            <consortium name="Ensembl"/>
        </authorList>
    </citation>
    <scope>IDENTIFICATION</scope>
</reference>
<dbReference type="Ensembl" id="ENSNMLT00000047658.1">
    <property type="protein sequence ID" value="ENSNMLP00000042917.1"/>
    <property type="gene ID" value="ENSNMLG00000026112.1"/>
</dbReference>
<organism evidence="4 5">
    <name type="scientific">Neogobius melanostomus</name>
    <name type="common">round goby</name>
    <dbReference type="NCBI Taxonomy" id="47308"/>
    <lineage>
        <taxon>Eukaryota</taxon>
        <taxon>Metazoa</taxon>
        <taxon>Chordata</taxon>
        <taxon>Craniata</taxon>
        <taxon>Vertebrata</taxon>
        <taxon>Euteleostomi</taxon>
        <taxon>Actinopterygii</taxon>
        <taxon>Neopterygii</taxon>
        <taxon>Teleostei</taxon>
        <taxon>Neoteleostei</taxon>
        <taxon>Acanthomorphata</taxon>
        <taxon>Gobiaria</taxon>
        <taxon>Gobiiformes</taxon>
        <taxon>Gobioidei</taxon>
        <taxon>Gobiidae</taxon>
        <taxon>Benthophilinae</taxon>
        <taxon>Neogobiini</taxon>
        <taxon>Neogobius</taxon>
    </lineage>
</organism>
<evidence type="ECO:0000313" key="4">
    <source>
        <dbReference type="Ensembl" id="ENSNMLP00000042917.1"/>
    </source>
</evidence>
<evidence type="ECO:0000256" key="2">
    <source>
        <dbReference type="ARBA" id="ARBA00022741"/>
    </source>
</evidence>
<evidence type="ECO:0000256" key="1">
    <source>
        <dbReference type="ARBA" id="ARBA00007381"/>
    </source>
</evidence>
<dbReference type="Pfam" id="PF00012">
    <property type="entry name" value="HSP70"/>
    <property type="match status" value="1"/>
</dbReference>
<keyword evidence="2" id="KW-0547">Nucleotide-binding</keyword>
<dbReference type="SUPFAM" id="SSF53067">
    <property type="entry name" value="Actin-like ATPase domain"/>
    <property type="match status" value="2"/>
</dbReference>
<dbReference type="AlphaFoldDB" id="A0A8C6UZE2"/>
<keyword evidence="3" id="KW-0067">ATP-binding</keyword>
<reference evidence="4" key="1">
    <citation type="submission" date="2025-08" db="UniProtKB">
        <authorList>
            <consortium name="Ensembl"/>
        </authorList>
    </citation>
    <scope>IDENTIFICATION</scope>
</reference>
<dbReference type="Gene3D" id="3.30.420.40">
    <property type="match status" value="2"/>
</dbReference>
<dbReference type="Proteomes" id="UP000694523">
    <property type="component" value="Unplaced"/>
</dbReference>
<proteinExistence type="inferred from homology"/>